<evidence type="ECO:0000256" key="8">
    <source>
        <dbReference type="ARBA" id="ARBA00033209"/>
    </source>
</evidence>
<dbReference type="InterPro" id="IPR023214">
    <property type="entry name" value="HAD_sf"/>
</dbReference>
<evidence type="ECO:0000256" key="6">
    <source>
        <dbReference type="ARBA" id="ARBA00022801"/>
    </source>
</evidence>
<dbReference type="Gene3D" id="1.20.1440.100">
    <property type="entry name" value="SG protein - dephosphorylation function"/>
    <property type="match status" value="1"/>
</dbReference>
<protein>
    <recommendedName>
        <fullName evidence="4">Histidinol-phosphatase</fullName>
        <ecNumber evidence="3">3.1.3.15</ecNumber>
    </recommendedName>
    <alternativeName>
        <fullName evidence="8">Histidinol-phosphate phosphatase</fullName>
    </alternativeName>
</protein>
<comment type="pathway">
    <text evidence="1">Amino-acid biosynthesis; L-histidine biosynthesis; L-histidine from 5-phospho-alpha-D-ribose 1-diphosphate: step 8/9.</text>
</comment>
<evidence type="ECO:0000256" key="1">
    <source>
        <dbReference type="ARBA" id="ARBA00004970"/>
    </source>
</evidence>
<name>A0A1I0DXJ1_9GAMM</name>
<sequence>MTLAIFDLDNTLLAGDSDHAWGEFLVDAELVDPESHRQQNDQFYQDYLNGELDVYRYQRFALSPIAGRDPEEVAAWRKAFMNSRIKPLYQRKADTLLASHRDRGHTLMIITATNRFVTGPIAEAMGIEHLLATEPEVVDSRYTGDIVGVPTYQDGKVVRLREWLEEHGESLEGAWFYSDSHNDLPLLKLVDNPVAVDPDPTLEQYARDQGWPVMSLRD</sequence>
<keyword evidence="12" id="KW-1185">Reference proteome</keyword>
<comment type="catalytic activity">
    <reaction evidence="9">
        <text>L-histidinol phosphate + H2O = L-histidinol + phosphate</text>
        <dbReference type="Rhea" id="RHEA:14465"/>
        <dbReference type="ChEBI" id="CHEBI:15377"/>
        <dbReference type="ChEBI" id="CHEBI:43474"/>
        <dbReference type="ChEBI" id="CHEBI:57699"/>
        <dbReference type="ChEBI" id="CHEBI:57980"/>
        <dbReference type="EC" id="3.1.3.15"/>
    </reaction>
    <physiologicalReaction direction="left-to-right" evidence="9">
        <dbReference type="Rhea" id="RHEA:14466"/>
    </physiologicalReaction>
</comment>
<proteinExistence type="inferred from homology"/>
<keyword evidence="7" id="KW-0460">Magnesium</keyword>
<dbReference type="Proteomes" id="UP000198762">
    <property type="component" value="Unassembled WGS sequence"/>
</dbReference>
<dbReference type="InterPro" id="IPR036412">
    <property type="entry name" value="HAD-like_sf"/>
</dbReference>
<dbReference type="Pfam" id="PF12710">
    <property type="entry name" value="HAD"/>
    <property type="match status" value="1"/>
</dbReference>
<dbReference type="FunFam" id="3.40.50.1000:FF:000025">
    <property type="entry name" value="HAD hydrolase, family IB"/>
    <property type="match status" value="1"/>
</dbReference>
<evidence type="ECO:0000256" key="10">
    <source>
        <dbReference type="ARBA" id="ARBA00053547"/>
    </source>
</evidence>
<evidence type="ECO:0000256" key="5">
    <source>
        <dbReference type="ARBA" id="ARBA00022723"/>
    </source>
</evidence>
<evidence type="ECO:0000256" key="7">
    <source>
        <dbReference type="ARBA" id="ARBA00022842"/>
    </source>
</evidence>
<dbReference type="STRING" id="430453.SAMN04487962_10888"/>
<evidence type="ECO:0000256" key="9">
    <source>
        <dbReference type="ARBA" id="ARBA00052092"/>
    </source>
</evidence>
<organism evidence="11 12">
    <name type="scientific">Marinobacter segnicrescens</name>
    <dbReference type="NCBI Taxonomy" id="430453"/>
    <lineage>
        <taxon>Bacteria</taxon>
        <taxon>Pseudomonadati</taxon>
        <taxon>Pseudomonadota</taxon>
        <taxon>Gammaproteobacteria</taxon>
        <taxon>Pseudomonadales</taxon>
        <taxon>Marinobacteraceae</taxon>
        <taxon>Marinobacter</taxon>
    </lineage>
</organism>
<dbReference type="NCBIfam" id="TIGR01490">
    <property type="entry name" value="HAD-SF-IB-hyp1"/>
    <property type="match status" value="1"/>
</dbReference>
<gene>
    <name evidence="11" type="ORF">SAMN04487962_10888</name>
</gene>
<dbReference type="EC" id="3.1.3.15" evidence="3"/>
<dbReference type="PANTHER" id="PTHR43344">
    <property type="entry name" value="PHOSPHOSERINE PHOSPHATASE"/>
    <property type="match status" value="1"/>
</dbReference>
<evidence type="ECO:0000256" key="2">
    <source>
        <dbReference type="ARBA" id="ARBA00009184"/>
    </source>
</evidence>
<dbReference type="CDD" id="cd02612">
    <property type="entry name" value="HAD_PGPPase"/>
    <property type="match status" value="1"/>
</dbReference>
<evidence type="ECO:0000256" key="4">
    <source>
        <dbReference type="ARBA" id="ARBA00021697"/>
    </source>
</evidence>
<dbReference type="OrthoDB" id="9784466at2"/>
<evidence type="ECO:0000256" key="3">
    <source>
        <dbReference type="ARBA" id="ARBA00013085"/>
    </source>
</evidence>
<dbReference type="GO" id="GO:0046872">
    <property type="term" value="F:metal ion binding"/>
    <property type="evidence" value="ECO:0007669"/>
    <property type="project" value="UniProtKB-KW"/>
</dbReference>
<evidence type="ECO:0000313" key="12">
    <source>
        <dbReference type="Proteomes" id="UP000198762"/>
    </source>
</evidence>
<dbReference type="EMBL" id="FOHZ01000008">
    <property type="protein sequence ID" value="SET37247.1"/>
    <property type="molecule type" value="Genomic_DNA"/>
</dbReference>
<dbReference type="RefSeq" id="WP_091851258.1">
    <property type="nucleotide sequence ID" value="NZ_FOHZ01000008.1"/>
</dbReference>
<keyword evidence="5" id="KW-0479">Metal-binding</keyword>
<dbReference type="InterPro" id="IPR006385">
    <property type="entry name" value="HAD_hydro_SerB1"/>
</dbReference>
<keyword evidence="6 11" id="KW-0378">Hydrolase</keyword>
<comment type="function">
    <text evidence="10">Catalyzes the dephosphorylation of histidinol-phosphate to histidinol, the direct precursor of histidine.</text>
</comment>
<comment type="similarity">
    <text evidence="2">Belongs to the HAD-like hydrolase superfamily. SerB family.</text>
</comment>
<dbReference type="GO" id="GO:0004401">
    <property type="term" value="F:histidinol-phosphatase activity"/>
    <property type="evidence" value="ECO:0007669"/>
    <property type="project" value="UniProtKB-EC"/>
</dbReference>
<dbReference type="SUPFAM" id="SSF56784">
    <property type="entry name" value="HAD-like"/>
    <property type="match status" value="1"/>
</dbReference>
<reference evidence="12" key="1">
    <citation type="submission" date="2016-10" db="EMBL/GenBank/DDBJ databases">
        <authorList>
            <person name="Varghese N."/>
            <person name="Submissions S."/>
        </authorList>
    </citation>
    <scope>NUCLEOTIDE SEQUENCE [LARGE SCALE GENOMIC DNA]</scope>
    <source>
        <strain evidence="12">CGMCC 1.6489</strain>
    </source>
</reference>
<evidence type="ECO:0000313" key="11">
    <source>
        <dbReference type="EMBL" id="SET37247.1"/>
    </source>
</evidence>
<dbReference type="AlphaFoldDB" id="A0A1I0DXJ1"/>
<dbReference type="InterPro" id="IPR050582">
    <property type="entry name" value="HAD-like_SerB"/>
</dbReference>
<dbReference type="Gene3D" id="3.40.50.1000">
    <property type="entry name" value="HAD superfamily/HAD-like"/>
    <property type="match status" value="1"/>
</dbReference>
<dbReference type="PANTHER" id="PTHR43344:SF13">
    <property type="entry name" value="PHOSPHATASE RV3661-RELATED"/>
    <property type="match status" value="1"/>
</dbReference>
<dbReference type="NCBIfam" id="TIGR01488">
    <property type="entry name" value="HAD-SF-IB"/>
    <property type="match status" value="1"/>
</dbReference>
<accession>A0A1I0DXJ1</accession>